<feature type="transmembrane region" description="Helical" evidence="6">
    <location>
        <begin position="357"/>
        <end position="377"/>
    </location>
</feature>
<dbReference type="Pfam" id="PF03606">
    <property type="entry name" value="DcuC"/>
    <property type="match status" value="1"/>
</dbReference>
<dbReference type="Proteomes" id="UP000255417">
    <property type="component" value="Unassembled WGS sequence"/>
</dbReference>
<organism evidence="7 8">
    <name type="scientific">Phocoenobacter uteri</name>
    <dbReference type="NCBI Taxonomy" id="146806"/>
    <lineage>
        <taxon>Bacteria</taxon>
        <taxon>Pseudomonadati</taxon>
        <taxon>Pseudomonadota</taxon>
        <taxon>Gammaproteobacteria</taxon>
        <taxon>Pasteurellales</taxon>
        <taxon>Pasteurellaceae</taxon>
        <taxon>Phocoenobacter</taxon>
    </lineage>
</organism>
<feature type="transmembrane region" description="Helical" evidence="6">
    <location>
        <begin position="397"/>
        <end position="417"/>
    </location>
</feature>
<feature type="transmembrane region" description="Helical" evidence="6">
    <location>
        <begin position="215"/>
        <end position="235"/>
    </location>
</feature>
<feature type="transmembrane region" description="Helical" evidence="6">
    <location>
        <begin position="301"/>
        <end position="322"/>
    </location>
</feature>
<gene>
    <name evidence="7" type="ORF">NCTC12872_00431</name>
</gene>
<feature type="transmembrane region" description="Helical" evidence="6">
    <location>
        <begin position="241"/>
        <end position="261"/>
    </location>
</feature>
<feature type="transmembrane region" description="Helical" evidence="6">
    <location>
        <begin position="122"/>
        <end position="146"/>
    </location>
</feature>
<feature type="transmembrane region" description="Helical" evidence="6">
    <location>
        <begin position="328"/>
        <end position="345"/>
    </location>
</feature>
<dbReference type="EMBL" id="UGTA01000001">
    <property type="protein sequence ID" value="SUB58468.1"/>
    <property type="molecule type" value="Genomic_DNA"/>
</dbReference>
<feature type="transmembrane region" description="Helical" evidence="6">
    <location>
        <begin position="158"/>
        <end position="177"/>
    </location>
</feature>
<keyword evidence="2" id="KW-1003">Cell membrane</keyword>
<evidence type="ECO:0000256" key="6">
    <source>
        <dbReference type="SAM" id="Phobius"/>
    </source>
</evidence>
<dbReference type="PANTHER" id="PTHR43652:SF6">
    <property type="entry name" value="ARGININE REPRESSOR"/>
    <property type="match status" value="1"/>
</dbReference>
<evidence type="ECO:0000313" key="8">
    <source>
        <dbReference type="Proteomes" id="UP000255417"/>
    </source>
</evidence>
<dbReference type="OrthoDB" id="255482at2"/>
<evidence type="ECO:0000256" key="3">
    <source>
        <dbReference type="ARBA" id="ARBA00022692"/>
    </source>
</evidence>
<dbReference type="InterPro" id="IPR051679">
    <property type="entry name" value="DASS-Related_Transporters"/>
</dbReference>
<keyword evidence="8" id="KW-1185">Reference proteome</keyword>
<feature type="transmembrane region" description="Helical" evidence="6">
    <location>
        <begin position="454"/>
        <end position="476"/>
    </location>
</feature>
<dbReference type="InterPro" id="IPR018385">
    <property type="entry name" value="C4_dicarb_anaerob_car-like"/>
</dbReference>
<sequence>MTTKQKKGFKFPTAFTILFAIIIIAVGLTWIIPAGSYSKLTYNKAQNVFVIKQYQQQDQTLPATKETLDNLNIKIDISNFTSGKLRKPIAVPNSYTRVEQNPKGISDIAISMVKGTIEAADIMVFIFVLGGMIGVINKTGSFAAGLSALANRTKGKEFTIVFAVCVLMAIGGTTCGIEEEAVAFYPILAPVFIALGYDAIITVGAIFLAASMGTAFSTINPFSVVIASDAAGIAFTEGITWRAVGLVVGEIMVIAYLYWYAKKIKADPTTSIVYEEREKFYHSYRDDSNVDIPEFTLKRKIILTLFCAGFPIMIWGVMYGGWWFPTMAASFLTITIIIMFISGLCEEDIVNAFNKGASELVAVSLIIGLARGVNMILDQGMVSDTILFSLSNMVAGMSGSVFIIGQLVVFVVLGLFVPSSSGLAVLSMPIMAPLADTVGIPRDIIVSAYNWGQYIMLFLAPTGLVLVTLQMLHIPFNKWVRFIMPMVGGMFVISAILLLIQVQLYA</sequence>
<evidence type="ECO:0000256" key="1">
    <source>
        <dbReference type="ARBA" id="ARBA00004651"/>
    </source>
</evidence>
<evidence type="ECO:0000256" key="2">
    <source>
        <dbReference type="ARBA" id="ARBA00022475"/>
    </source>
</evidence>
<dbReference type="PANTHER" id="PTHR43652">
    <property type="entry name" value="BASIC AMINO ACID ANTIPORTER YFCC-RELATED"/>
    <property type="match status" value="1"/>
</dbReference>
<name>A0A379C8L5_9PAST</name>
<dbReference type="AlphaFoldDB" id="A0A379C8L5"/>
<keyword evidence="3 6" id="KW-0812">Transmembrane</keyword>
<feature type="transmembrane region" description="Helical" evidence="6">
    <location>
        <begin position="12"/>
        <end position="32"/>
    </location>
</feature>
<feature type="transmembrane region" description="Helical" evidence="6">
    <location>
        <begin position="183"/>
        <end position="208"/>
    </location>
</feature>
<proteinExistence type="predicted"/>
<evidence type="ECO:0000313" key="7">
    <source>
        <dbReference type="EMBL" id="SUB58468.1"/>
    </source>
</evidence>
<comment type="subcellular location">
    <subcellularLocation>
        <location evidence="1">Cell membrane</location>
        <topology evidence="1">Multi-pass membrane protein</topology>
    </subcellularLocation>
</comment>
<feature type="transmembrane region" description="Helical" evidence="6">
    <location>
        <begin position="482"/>
        <end position="500"/>
    </location>
</feature>
<evidence type="ECO:0000256" key="5">
    <source>
        <dbReference type="ARBA" id="ARBA00023136"/>
    </source>
</evidence>
<reference evidence="7 8" key="1">
    <citation type="submission" date="2018-06" db="EMBL/GenBank/DDBJ databases">
        <authorList>
            <consortium name="Pathogen Informatics"/>
            <person name="Doyle S."/>
        </authorList>
    </citation>
    <scope>NUCLEOTIDE SEQUENCE [LARGE SCALE GENOMIC DNA]</scope>
    <source>
        <strain evidence="7 8">NCTC12872</strain>
    </source>
</reference>
<accession>A0A379C8L5</accession>
<dbReference type="RefSeq" id="WP_115314991.1">
    <property type="nucleotide sequence ID" value="NZ_LWIF01000001.1"/>
</dbReference>
<keyword evidence="4 6" id="KW-1133">Transmembrane helix</keyword>
<keyword evidence="5 6" id="KW-0472">Membrane</keyword>
<protein>
    <submittedName>
        <fullName evidence="7">C4-dicarboxylate anaerobic carrier</fullName>
    </submittedName>
</protein>
<dbReference type="GO" id="GO:0005886">
    <property type="term" value="C:plasma membrane"/>
    <property type="evidence" value="ECO:0007669"/>
    <property type="project" value="UniProtKB-SubCell"/>
</dbReference>
<evidence type="ECO:0000256" key="4">
    <source>
        <dbReference type="ARBA" id="ARBA00022989"/>
    </source>
</evidence>